<evidence type="ECO:0000256" key="1">
    <source>
        <dbReference type="ARBA" id="ARBA00022670"/>
    </source>
</evidence>
<keyword evidence="1 6" id="KW-0645">Protease</keyword>
<evidence type="ECO:0000256" key="3">
    <source>
        <dbReference type="ARBA" id="ARBA00022801"/>
    </source>
</evidence>
<feature type="domain" description="Peptidase M3A/M3B catalytic" evidence="7">
    <location>
        <begin position="167"/>
        <end position="547"/>
    </location>
</feature>
<evidence type="ECO:0000259" key="7">
    <source>
        <dbReference type="Pfam" id="PF01432"/>
    </source>
</evidence>
<dbReference type="EMBL" id="JBHTOH010000069">
    <property type="protein sequence ID" value="MFD1411393.1"/>
    <property type="molecule type" value="Genomic_DNA"/>
</dbReference>
<protein>
    <submittedName>
        <fullName evidence="8">M3 family oligoendopeptidase</fullName>
        <ecNumber evidence="8">3.4.-.-</ecNumber>
    </submittedName>
</protein>
<name>A0ABW4BQC3_9LACO</name>
<evidence type="ECO:0000256" key="4">
    <source>
        <dbReference type="ARBA" id="ARBA00022833"/>
    </source>
</evidence>
<keyword evidence="5 6" id="KW-0482">Metalloprotease</keyword>
<evidence type="ECO:0000256" key="2">
    <source>
        <dbReference type="ARBA" id="ARBA00022723"/>
    </source>
</evidence>
<keyword evidence="9" id="KW-1185">Reference proteome</keyword>
<dbReference type="Proteomes" id="UP001597191">
    <property type="component" value="Unassembled WGS sequence"/>
</dbReference>
<reference evidence="9" key="1">
    <citation type="journal article" date="2019" name="Int. J. Syst. Evol. Microbiol.">
        <title>The Global Catalogue of Microorganisms (GCM) 10K type strain sequencing project: providing services to taxonomists for standard genome sequencing and annotation.</title>
        <authorList>
            <consortium name="The Broad Institute Genomics Platform"/>
            <consortium name="The Broad Institute Genome Sequencing Center for Infectious Disease"/>
            <person name="Wu L."/>
            <person name="Ma J."/>
        </authorList>
    </citation>
    <scope>NUCLEOTIDE SEQUENCE [LARGE SCALE GENOMIC DNA]</scope>
    <source>
        <strain evidence="9">CCM 8937</strain>
    </source>
</reference>
<dbReference type="Pfam" id="PF01432">
    <property type="entry name" value="Peptidase_M3"/>
    <property type="match status" value="1"/>
</dbReference>
<comment type="caution">
    <text evidence="8">The sequence shown here is derived from an EMBL/GenBank/DDBJ whole genome shotgun (WGS) entry which is preliminary data.</text>
</comment>
<dbReference type="SUPFAM" id="SSF55486">
    <property type="entry name" value="Metalloproteases ('zincins'), catalytic domain"/>
    <property type="match status" value="1"/>
</dbReference>
<comment type="similarity">
    <text evidence="6">Belongs to the peptidase M3 family.</text>
</comment>
<dbReference type="RefSeq" id="WP_125651541.1">
    <property type="nucleotide sequence ID" value="NZ_JBHTOH010000069.1"/>
</dbReference>
<dbReference type="EC" id="3.4.-.-" evidence="8"/>
<sequence length="566" mass="66232">MTDFAQLPYQRPNFEQVTAEYRQLLMALNHADDPLTAVNAALAISKLETKIISQQMMAEIRFSVNTLDEFYHQEEDYWNEYSPKYDEFTTEFYRELVKSPFQAELQHAFPKTLFLMAKNQLKTFSPEVIPLLQQDNQLRTQYSELIAAAQIDFAGATYNLTQMKKFQNNADRQIRRQATQATTAWFVDHEAKLDQIYDQMVQVRTEIAQQLNYQNYTEMSYDFMNRFDYNADDVARYRQTILEKVVPIVNQLRQRQQKRLGLSELKFYDEDYNFPSGNATPEGTAEELVAKANEMYHEMSPETGEFFQMMVDRHNLDLLSHHGKQGGGYCEYLPEFKTPFIFANFNGTSADVDVLTHETGHAFQTYQAQAIKAWECVFPTNEAAEIFSMSMEFIAYPWMTKFFGQQTTKYKFEHLSSAVIFLPYGVLVDHFQTEVYCHPEWTPTERKQAWRRLEKMYLPSREYDDADLERGLYWYRQGHIFEGPFYYIDYTLAQVVAFQFWERFEVQHDPQAWPDYLAMAKAGGSLTFNQLIELGHLQSPFKDGALDEVLAKISTSLAAVSETDLQ</sequence>
<dbReference type="InterPro" id="IPR001567">
    <property type="entry name" value="Pept_M3A_M3B_dom"/>
</dbReference>
<evidence type="ECO:0000313" key="9">
    <source>
        <dbReference type="Proteomes" id="UP001597191"/>
    </source>
</evidence>
<evidence type="ECO:0000256" key="6">
    <source>
        <dbReference type="RuleBase" id="RU003435"/>
    </source>
</evidence>
<dbReference type="GO" id="GO:0016787">
    <property type="term" value="F:hydrolase activity"/>
    <property type="evidence" value="ECO:0007669"/>
    <property type="project" value="UniProtKB-KW"/>
</dbReference>
<dbReference type="Gene3D" id="1.10.1370.30">
    <property type="match status" value="1"/>
</dbReference>
<evidence type="ECO:0000256" key="5">
    <source>
        <dbReference type="ARBA" id="ARBA00023049"/>
    </source>
</evidence>
<keyword evidence="4 6" id="KW-0862">Zinc</keyword>
<evidence type="ECO:0000313" key="8">
    <source>
        <dbReference type="EMBL" id="MFD1411393.1"/>
    </source>
</evidence>
<proteinExistence type="inferred from homology"/>
<gene>
    <name evidence="8" type="ORF">ACFQ4R_07330</name>
</gene>
<accession>A0ABW4BQC3</accession>
<keyword evidence="2 6" id="KW-0479">Metal-binding</keyword>
<dbReference type="NCBIfam" id="TIGR02289">
    <property type="entry name" value="M3_not_pepF"/>
    <property type="match status" value="1"/>
</dbReference>
<comment type="cofactor">
    <cofactor evidence="6">
        <name>Zn(2+)</name>
        <dbReference type="ChEBI" id="CHEBI:29105"/>
    </cofactor>
    <text evidence="6">Binds 1 zinc ion.</text>
</comment>
<dbReference type="InterPro" id="IPR011976">
    <property type="entry name" value="Pept_M3B_oligopep-rel"/>
</dbReference>
<dbReference type="CDD" id="cd09606">
    <property type="entry name" value="M3B_PepF"/>
    <property type="match status" value="1"/>
</dbReference>
<organism evidence="8 9">
    <name type="scientific">Lapidilactobacillus gannanensis</name>
    <dbReference type="NCBI Taxonomy" id="2486002"/>
    <lineage>
        <taxon>Bacteria</taxon>
        <taxon>Bacillati</taxon>
        <taxon>Bacillota</taxon>
        <taxon>Bacilli</taxon>
        <taxon>Lactobacillales</taxon>
        <taxon>Lactobacillaceae</taxon>
        <taxon>Lapidilactobacillus</taxon>
    </lineage>
</organism>
<keyword evidence="3 6" id="KW-0378">Hydrolase</keyword>